<sequence>MVLQDVDLAREGHKTFVVCTLGLVAIFLLALQLRKALDTRAKLKHIPTVGSSGIIASWIDALKFVFYAREIIHEGYVKHYGSTFKVLLMDKWIIVVSGAEKLEDIRKSLCEQLSIMDAINDLLQMDHTMGRCIAADPYHIDVLGDAMTPNIPACFADVHDEIKVAFRDNIPMFEEWTSVPLSEAIRQIVCRATGRIYIGLPICRDRDYIRLNIDFTKSVFLHACLLNHAPSLLKSILGPIFTPRNRASAQIEKSLGSTIRERLQQERVHGKDWPDKPNDLLSWFLDASNGNETRRTIPDLSSRLLSLNMAAIHTISDAFTTALYALAAHPGCLQALRSEVESIIEEEGYTKVAMGKMAQLDSFMMEALRVYGSIGVFGLRRIARKEFVFSDGTIVPAGSYIAVPAFSANMDERSYKDPLEFKPWRFSEGGDDSRHPQLVSPGIHFMLFGYGKHLCPGRFLAVIELKIMMSHVLLNFDVKMDKVPPPTWISEFVSIGRSNVLLRKRVRTP</sequence>
<keyword evidence="7 14" id="KW-1133">Transmembrane helix</keyword>
<evidence type="ECO:0000256" key="1">
    <source>
        <dbReference type="ARBA" id="ARBA00001971"/>
    </source>
</evidence>
<keyword evidence="11 14" id="KW-0472">Membrane</keyword>
<dbReference type="PANTHER" id="PTHR46206">
    <property type="entry name" value="CYTOCHROME P450"/>
    <property type="match status" value="1"/>
</dbReference>
<keyword evidence="16" id="KW-1185">Reference proteome</keyword>
<name>A0AA39U334_9AGAR</name>
<dbReference type="InterPro" id="IPR002401">
    <property type="entry name" value="Cyt_P450_E_grp-I"/>
</dbReference>
<dbReference type="AlphaFoldDB" id="A0AA39U334"/>
<organism evidence="15 16">
    <name type="scientific">Armillaria luteobubalina</name>
    <dbReference type="NCBI Taxonomy" id="153913"/>
    <lineage>
        <taxon>Eukaryota</taxon>
        <taxon>Fungi</taxon>
        <taxon>Dikarya</taxon>
        <taxon>Basidiomycota</taxon>
        <taxon>Agaricomycotina</taxon>
        <taxon>Agaricomycetes</taxon>
        <taxon>Agaricomycetidae</taxon>
        <taxon>Agaricales</taxon>
        <taxon>Marasmiineae</taxon>
        <taxon>Physalacriaceae</taxon>
        <taxon>Armillaria</taxon>
    </lineage>
</organism>
<keyword evidence="5 14" id="KW-0812">Transmembrane</keyword>
<dbReference type="SUPFAM" id="SSF48264">
    <property type="entry name" value="Cytochrome P450"/>
    <property type="match status" value="1"/>
</dbReference>
<accession>A0AA39U334</accession>
<dbReference type="GO" id="GO:0020037">
    <property type="term" value="F:heme binding"/>
    <property type="evidence" value="ECO:0007669"/>
    <property type="project" value="InterPro"/>
</dbReference>
<comment type="cofactor">
    <cofactor evidence="1 12">
        <name>heme</name>
        <dbReference type="ChEBI" id="CHEBI:30413"/>
    </cofactor>
</comment>
<dbReference type="PRINTS" id="PR00463">
    <property type="entry name" value="EP450I"/>
</dbReference>
<dbReference type="GO" id="GO:0016705">
    <property type="term" value="F:oxidoreductase activity, acting on paired donors, with incorporation or reduction of molecular oxygen"/>
    <property type="evidence" value="ECO:0007669"/>
    <property type="project" value="InterPro"/>
</dbReference>
<dbReference type="PANTHER" id="PTHR46206:SF5">
    <property type="entry name" value="P450, PUTATIVE (EUROFUNG)-RELATED"/>
    <property type="match status" value="1"/>
</dbReference>
<evidence type="ECO:0000256" key="12">
    <source>
        <dbReference type="PIRSR" id="PIRSR602401-1"/>
    </source>
</evidence>
<evidence type="ECO:0000256" key="5">
    <source>
        <dbReference type="ARBA" id="ARBA00022692"/>
    </source>
</evidence>
<evidence type="ECO:0000256" key="11">
    <source>
        <dbReference type="ARBA" id="ARBA00023136"/>
    </source>
</evidence>
<comment type="caution">
    <text evidence="15">The sequence shown here is derived from an EMBL/GenBank/DDBJ whole genome shotgun (WGS) entry which is preliminary data.</text>
</comment>
<gene>
    <name evidence="15" type="ORF">EDD18DRAFT_1215699</name>
</gene>
<comment type="subcellular location">
    <subcellularLocation>
        <location evidence="2">Membrane</location>
    </subcellularLocation>
</comment>
<dbReference type="InterPro" id="IPR001128">
    <property type="entry name" value="Cyt_P450"/>
</dbReference>
<proteinExistence type="inferred from homology"/>
<evidence type="ECO:0000256" key="3">
    <source>
        <dbReference type="ARBA" id="ARBA00010617"/>
    </source>
</evidence>
<evidence type="ECO:0000256" key="9">
    <source>
        <dbReference type="ARBA" id="ARBA00023004"/>
    </source>
</evidence>
<keyword evidence="6 12" id="KW-0479">Metal-binding</keyword>
<feature type="transmembrane region" description="Helical" evidence="14">
    <location>
        <begin position="15"/>
        <end position="33"/>
    </location>
</feature>
<dbReference type="CDD" id="cd11041">
    <property type="entry name" value="CYP503A1-like"/>
    <property type="match status" value="1"/>
</dbReference>
<evidence type="ECO:0000256" key="4">
    <source>
        <dbReference type="ARBA" id="ARBA00022617"/>
    </source>
</evidence>
<dbReference type="GO" id="GO:0004497">
    <property type="term" value="F:monooxygenase activity"/>
    <property type="evidence" value="ECO:0007669"/>
    <property type="project" value="UniProtKB-KW"/>
</dbReference>
<evidence type="ECO:0000256" key="8">
    <source>
        <dbReference type="ARBA" id="ARBA00023002"/>
    </source>
</evidence>
<dbReference type="Pfam" id="PF00067">
    <property type="entry name" value="p450"/>
    <property type="match status" value="1"/>
</dbReference>
<protein>
    <submittedName>
        <fullName evidence="15">Cytochrome P450</fullName>
    </submittedName>
</protein>
<reference evidence="15" key="1">
    <citation type="submission" date="2023-06" db="EMBL/GenBank/DDBJ databases">
        <authorList>
            <consortium name="Lawrence Berkeley National Laboratory"/>
            <person name="Ahrendt S."/>
            <person name="Sahu N."/>
            <person name="Indic B."/>
            <person name="Wong-Bajracharya J."/>
            <person name="Merenyi Z."/>
            <person name="Ke H.-M."/>
            <person name="Monk M."/>
            <person name="Kocsube S."/>
            <person name="Drula E."/>
            <person name="Lipzen A."/>
            <person name="Balint B."/>
            <person name="Henrissat B."/>
            <person name="Andreopoulos B."/>
            <person name="Martin F.M."/>
            <person name="Harder C.B."/>
            <person name="Rigling D."/>
            <person name="Ford K.L."/>
            <person name="Foster G.D."/>
            <person name="Pangilinan J."/>
            <person name="Papanicolaou A."/>
            <person name="Barry K."/>
            <person name="LaButti K."/>
            <person name="Viragh M."/>
            <person name="Koriabine M."/>
            <person name="Yan M."/>
            <person name="Riley R."/>
            <person name="Champramary S."/>
            <person name="Plett K.L."/>
            <person name="Tsai I.J."/>
            <person name="Slot J."/>
            <person name="Sipos G."/>
            <person name="Plett J."/>
            <person name="Nagy L.G."/>
            <person name="Grigoriev I.V."/>
        </authorList>
    </citation>
    <scope>NUCLEOTIDE SEQUENCE</scope>
    <source>
        <strain evidence="15">HWK02</strain>
    </source>
</reference>
<evidence type="ECO:0000256" key="6">
    <source>
        <dbReference type="ARBA" id="ARBA00022723"/>
    </source>
</evidence>
<keyword evidence="9 12" id="KW-0408">Iron</keyword>
<feature type="binding site" description="axial binding residue" evidence="12">
    <location>
        <position position="455"/>
    </location>
    <ligand>
        <name>heme</name>
        <dbReference type="ChEBI" id="CHEBI:30413"/>
    </ligand>
    <ligandPart>
        <name>Fe</name>
        <dbReference type="ChEBI" id="CHEBI:18248"/>
    </ligandPart>
</feature>
<evidence type="ECO:0000313" key="16">
    <source>
        <dbReference type="Proteomes" id="UP001175228"/>
    </source>
</evidence>
<dbReference type="Proteomes" id="UP001175228">
    <property type="component" value="Unassembled WGS sequence"/>
</dbReference>
<evidence type="ECO:0000256" key="10">
    <source>
        <dbReference type="ARBA" id="ARBA00023033"/>
    </source>
</evidence>
<dbReference type="GO" id="GO:0005506">
    <property type="term" value="F:iron ion binding"/>
    <property type="evidence" value="ECO:0007669"/>
    <property type="project" value="InterPro"/>
</dbReference>
<dbReference type="GO" id="GO:0016020">
    <property type="term" value="C:membrane"/>
    <property type="evidence" value="ECO:0007669"/>
    <property type="project" value="UniProtKB-SubCell"/>
</dbReference>
<comment type="similarity">
    <text evidence="3 13">Belongs to the cytochrome P450 family.</text>
</comment>
<dbReference type="PROSITE" id="PS00086">
    <property type="entry name" value="CYTOCHROME_P450"/>
    <property type="match status" value="1"/>
</dbReference>
<evidence type="ECO:0000256" key="14">
    <source>
        <dbReference type="SAM" id="Phobius"/>
    </source>
</evidence>
<dbReference type="InterPro" id="IPR017972">
    <property type="entry name" value="Cyt_P450_CS"/>
</dbReference>
<dbReference type="InterPro" id="IPR036396">
    <property type="entry name" value="Cyt_P450_sf"/>
</dbReference>
<keyword evidence="10 13" id="KW-0503">Monooxygenase</keyword>
<dbReference type="Gene3D" id="1.10.630.10">
    <property type="entry name" value="Cytochrome P450"/>
    <property type="match status" value="1"/>
</dbReference>
<evidence type="ECO:0000256" key="13">
    <source>
        <dbReference type="RuleBase" id="RU000461"/>
    </source>
</evidence>
<dbReference type="EMBL" id="JAUEPU010000133">
    <property type="protein sequence ID" value="KAK0476517.1"/>
    <property type="molecule type" value="Genomic_DNA"/>
</dbReference>
<evidence type="ECO:0000256" key="7">
    <source>
        <dbReference type="ARBA" id="ARBA00022989"/>
    </source>
</evidence>
<keyword evidence="8 13" id="KW-0560">Oxidoreductase</keyword>
<keyword evidence="4 12" id="KW-0349">Heme</keyword>
<evidence type="ECO:0000313" key="15">
    <source>
        <dbReference type="EMBL" id="KAK0476517.1"/>
    </source>
</evidence>
<evidence type="ECO:0000256" key="2">
    <source>
        <dbReference type="ARBA" id="ARBA00004370"/>
    </source>
</evidence>